<dbReference type="OrthoDB" id="75724at2759"/>
<protein>
    <submittedName>
        <fullName evidence="5">Clavesin-2</fullName>
    </submittedName>
</protein>
<sequence length="288" mass="34094">MSFELNLKLPGAEALAVAEKELRETEENVKDGLAKLRAYLEKDKTLYFKTDDELLLIFLRPCKFYAKSAYELMRRVAEFKEKNSSLLKNLLPTDEKESITKHDIVNVIKERDHKGRRILITNCGKKWNTSVVNSDQLFRLFYLIHEFAILEPETQIYGTVVILDFEGMSMKQVMEITPTFCMRLVNFIQDAMPLRLKEIHIVKQSILFNMIWQMIKPFIREKLKSRIFFHGNKMSSFHNHIPPAYLPENYGGELPKIDYSSAEWYPVMLKHEDRIKQWNTYGFRRDEQ</sequence>
<dbReference type="CDD" id="cd00170">
    <property type="entry name" value="SEC14"/>
    <property type="match status" value="1"/>
</dbReference>
<dbReference type="RefSeq" id="XP_624823.1">
    <property type="nucleotide sequence ID" value="XM_624820.6"/>
</dbReference>
<dbReference type="InterPro" id="IPR036273">
    <property type="entry name" value="CRAL/TRIO_N_dom_sf"/>
</dbReference>
<dbReference type="Proteomes" id="UP000005203">
    <property type="component" value="Linkage group LG11"/>
</dbReference>
<dbReference type="InterPro" id="IPR011074">
    <property type="entry name" value="CRAL/TRIO_N_dom"/>
</dbReference>
<feature type="coiled-coil region" evidence="1">
    <location>
        <begin position="15"/>
        <end position="42"/>
    </location>
</feature>
<dbReference type="Gene3D" id="1.20.5.1200">
    <property type="entry name" value="Alpha-tocopherol transfer"/>
    <property type="match status" value="1"/>
</dbReference>
<evidence type="ECO:0000313" key="4">
    <source>
        <dbReference type="Proteomes" id="UP000005203"/>
    </source>
</evidence>
<keyword evidence="1" id="KW-0175">Coiled coil</keyword>
<accession>A0A7M7TFW3</accession>
<evidence type="ECO:0000313" key="5">
    <source>
        <dbReference type="RefSeq" id="XP_624823.1"/>
    </source>
</evidence>
<accession>A0A8B9B2Q6</accession>
<reference evidence="3" key="1">
    <citation type="submission" date="2021-01" db="UniProtKB">
        <authorList>
            <consortium name="EnsemblMetazoa"/>
        </authorList>
    </citation>
    <scope>IDENTIFICATION</scope>
    <source>
        <strain evidence="3">DH4</strain>
    </source>
</reference>
<dbReference type="GeneID" id="552447"/>
<dbReference type="GO" id="GO:0016020">
    <property type="term" value="C:membrane"/>
    <property type="evidence" value="ECO:0007669"/>
    <property type="project" value="TreeGrafter"/>
</dbReference>
<gene>
    <name evidence="3" type="primary">552447</name>
    <name evidence="5" type="synonym">LOC552447</name>
</gene>
<dbReference type="Gene3D" id="3.40.525.10">
    <property type="entry name" value="CRAL-TRIO lipid binding domain"/>
    <property type="match status" value="1"/>
</dbReference>
<dbReference type="Gene3D" id="1.10.8.20">
    <property type="entry name" value="N-terminal domain of phosphatidylinositol transfer protein sec14p"/>
    <property type="match status" value="1"/>
</dbReference>
<dbReference type="PANTHER" id="PTHR10174">
    <property type="entry name" value="ALPHA-TOCOPHEROL TRANSFER PROTEIN-RELATED"/>
    <property type="match status" value="1"/>
</dbReference>
<dbReference type="InterPro" id="IPR036865">
    <property type="entry name" value="CRAL-TRIO_dom_sf"/>
</dbReference>
<dbReference type="EnsemblMetazoa" id="XM_624820">
    <property type="protein sequence ID" value="XP_624823"/>
    <property type="gene ID" value="LOC552447"/>
</dbReference>
<dbReference type="SUPFAM" id="SSF46938">
    <property type="entry name" value="CRAL/TRIO N-terminal domain"/>
    <property type="match status" value="1"/>
</dbReference>
<dbReference type="SMART" id="SM00516">
    <property type="entry name" value="SEC14"/>
    <property type="match status" value="1"/>
</dbReference>
<reference evidence="5" key="2">
    <citation type="submission" date="2025-04" db="UniProtKB">
        <authorList>
            <consortium name="RefSeq"/>
        </authorList>
    </citation>
    <scope>IDENTIFICATION</scope>
    <source>
        <strain evidence="5">DH4</strain>
        <tissue evidence="5">Whole body</tissue>
    </source>
</reference>
<dbReference type="OMA" id="QLGPAQW"/>
<dbReference type="PROSITE" id="PS50191">
    <property type="entry name" value="CRAL_TRIO"/>
    <property type="match status" value="1"/>
</dbReference>
<dbReference type="SUPFAM" id="SSF52087">
    <property type="entry name" value="CRAL/TRIO domain"/>
    <property type="match status" value="1"/>
</dbReference>
<dbReference type="KEGG" id="ame:552447"/>
<keyword evidence="4" id="KW-1185">Reference proteome</keyword>
<dbReference type="SMART" id="SM01100">
    <property type="entry name" value="CRAL_TRIO_N"/>
    <property type="match status" value="1"/>
</dbReference>
<evidence type="ECO:0000313" key="3">
    <source>
        <dbReference type="EnsemblMetazoa" id="XP_624823"/>
    </source>
</evidence>
<dbReference type="AlphaFoldDB" id="A0A7M7TFW3"/>
<organism evidence="3">
    <name type="scientific">Apis mellifera</name>
    <name type="common">Honeybee</name>
    <dbReference type="NCBI Taxonomy" id="7460"/>
    <lineage>
        <taxon>Eukaryota</taxon>
        <taxon>Metazoa</taxon>
        <taxon>Ecdysozoa</taxon>
        <taxon>Arthropoda</taxon>
        <taxon>Hexapoda</taxon>
        <taxon>Insecta</taxon>
        <taxon>Pterygota</taxon>
        <taxon>Neoptera</taxon>
        <taxon>Endopterygota</taxon>
        <taxon>Hymenoptera</taxon>
        <taxon>Apocrita</taxon>
        <taxon>Aculeata</taxon>
        <taxon>Apoidea</taxon>
        <taxon>Anthophila</taxon>
        <taxon>Apidae</taxon>
        <taxon>Apis</taxon>
    </lineage>
</organism>
<dbReference type="PRINTS" id="PR00180">
    <property type="entry name" value="CRETINALDHBP"/>
</dbReference>
<evidence type="ECO:0000256" key="1">
    <source>
        <dbReference type="SAM" id="Coils"/>
    </source>
</evidence>
<dbReference type="GO" id="GO:1902936">
    <property type="term" value="F:phosphatidylinositol bisphosphate binding"/>
    <property type="evidence" value="ECO:0007669"/>
    <property type="project" value="TreeGrafter"/>
</dbReference>
<feature type="domain" description="CRAL-TRIO" evidence="2">
    <location>
        <begin position="95"/>
        <end position="258"/>
    </location>
</feature>
<dbReference type="InterPro" id="IPR001251">
    <property type="entry name" value="CRAL-TRIO_dom"/>
</dbReference>
<dbReference type="PANTHER" id="PTHR10174:SF212">
    <property type="entry name" value="MIP26555P1"/>
    <property type="match status" value="1"/>
</dbReference>
<proteinExistence type="predicted"/>
<dbReference type="Pfam" id="PF00650">
    <property type="entry name" value="CRAL_TRIO"/>
    <property type="match status" value="1"/>
</dbReference>
<name>A0A7M7TFW3_APIME</name>
<evidence type="ECO:0000259" key="2">
    <source>
        <dbReference type="PROSITE" id="PS50191"/>
    </source>
</evidence>